<feature type="transmembrane region" description="Helical" evidence="6">
    <location>
        <begin position="74"/>
        <end position="93"/>
    </location>
</feature>
<evidence type="ECO:0000259" key="7">
    <source>
        <dbReference type="Pfam" id="PF04138"/>
    </source>
</evidence>
<dbReference type="InterPro" id="IPR007267">
    <property type="entry name" value="GtrA_DPMS_TM"/>
</dbReference>
<evidence type="ECO:0000256" key="5">
    <source>
        <dbReference type="ARBA" id="ARBA00023136"/>
    </source>
</evidence>
<comment type="similarity">
    <text evidence="2">Belongs to the GtrA family.</text>
</comment>
<keyword evidence="4 6" id="KW-1133">Transmembrane helix</keyword>
<keyword evidence="9" id="KW-1185">Reference proteome</keyword>
<feature type="domain" description="GtrA/DPMS transmembrane" evidence="7">
    <location>
        <begin position="13"/>
        <end position="121"/>
    </location>
</feature>
<dbReference type="Pfam" id="PF04138">
    <property type="entry name" value="GtrA_DPMS_TM"/>
    <property type="match status" value="1"/>
</dbReference>
<feature type="transmembrane region" description="Helical" evidence="6">
    <location>
        <begin position="12"/>
        <end position="32"/>
    </location>
</feature>
<feature type="transmembrane region" description="Helical" evidence="6">
    <location>
        <begin position="38"/>
        <end position="62"/>
    </location>
</feature>
<accession>A0ABU2ESJ3</accession>
<keyword evidence="5 6" id="KW-0472">Membrane</keyword>
<sequence>MRFSALRQNRFLRFLFTGGLNTLATYVLYLALKLVIAYQVAYFVSYVCGIVFAYFLSTLFVFEKPVSLRTFVRFPLVYVVQYGLGAVLLAFFVETLGLSPSVSPLLVIILTLPVSFLLSRSILKR</sequence>
<dbReference type="Proteomes" id="UP001246576">
    <property type="component" value="Unassembled WGS sequence"/>
</dbReference>
<dbReference type="PANTHER" id="PTHR38459:SF1">
    <property type="entry name" value="PROPHAGE BACTOPRENOL-LINKED GLUCOSE TRANSLOCASE HOMOLOG"/>
    <property type="match status" value="1"/>
</dbReference>
<comment type="subcellular location">
    <subcellularLocation>
        <location evidence="1">Membrane</location>
        <topology evidence="1">Multi-pass membrane protein</topology>
    </subcellularLocation>
</comment>
<protein>
    <submittedName>
        <fullName evidence="8">GtrA family protein</fullName>
    </submittedName>
</protein>
<proteinExistence type="inferred from homology"/>
<evidence type="ECO:0000256" key="3">
    <source>
        <dbReference type="ARBA" id="ARBA00022692"/>
    </source>
</evidence>
<gene>
    <name evidence="8" type="ORF">RI048_23130</name>
</gene>
<evidence type="ECO:0000256" key="4">
    <source>
        <dbReference type="ARBA" id="ARBA00022989"/>
    </source>
</evidence>
<reference evidence="8" key="1">
    <citation type="submission" date="2023-09" db="EMBL/GenBank/DDBJ databases">
        <title>Description of first Herbaspirillum huttiense subsp. nephrolepsisexaltata and Herbaspirillum huttiense subsp. lycopersicon.</title>
        <authorList>
            <person name="Poudel M."/>
            <person name="Sharma A."/>
            <person name="Goss E."/>
            <person name="Tapia J.H."/>
            <person name="Harmon C.M."/>
            <person name="Jones J.B."/>
        </authorList>
    </citation>
    <scope>NUCLEOTIDE SEQUENCE</scope>
    <source>
        <strain evidence="8">SE1</strain>
    </source>
</reference>
<evidence type="ECO:0000313" key="9">
    <source>
        <dbReference type="Proteomes" id="UP001246576"/>
    </source>
</evidence>
<keyword evidence="3 6" id="KW-0812">Transmembrane</keyword>
<dbReference type="EMBL" id="JAVLSJ010000014">
    <property type="protein sequence ID" value="MDR9851140.1"/>
    <property type="molecule type" value="Genomic_DNA"/>
</dbReference>
<evidence type="ECO:0000256" key="6">
    <source>
        <dbReference type="SAM" id="Phobius"/>
    </source>
</evidence>
<comment type="caution">
    <text evidence="8">The sequence shown here is derived from an EMBL/GenBank/DDBJ whole genome shotgun (WGS) entry which is preliminary data.</text>
</comment>
<dbReference type="RefSeq" id="WP_039787343.1">
    <property type="nucleotide sequence ID" value="NZ_JAVLSJ010000014.1"/>
</dbReference>
<name>A0ABU2ESJ3_9BURK</name>
<organism evidence="8 9">
    <name type="scientific">Herbaspirillum huttiense subsp. lycopersici</name>
    <dbReference type="NCBI Taxonomy" id="3074428"/>
    <lineage>
        <taxon>Bacteria</taxon>
        <taxon>Pseudomonadati</taxon>
        <taxon>Pseudomonadota</taxon>
        <taxon>Betaproteobacteria</taxon>
        <taxon>Burkholderiales</taxon>
        <taxon>Oxalobacteraceae</taxon>
        <taxon>Herbaspirillum</taxon>
    </lineage>
</organism>
<evidence type="ECO:0000256" key="2">
    <source>
        <dbReference type="ARBA" id="ARBA00009399"/>
    </source>
</evidence>
<evidence type="ECO:0000256" key="1">
    <source>
        <dbReference type="ARBA" id="ARBA00004141"/>
    </source>
</evidence>
<evidence type="ECO:0000313" key="8">
    <source>
        <dbReference type="EMBL" id="MDR9851140.1"/>
    </source>
</evidence>
<dbReference type="PANTHER" id="PTHR38459">
    <property type="entry name" value="PROPHAGE BACTOPRENOL-LINKED GLUCOSE TRANSLOCASE HOMOLOG"/>
    <property type="match status" value="1"/>
</dbReference>
<dbReference type="InterPro" id="IPR051401">
    <property type="entry name" value="GtrA_CellWall_Glycosyl"/>
</dbReference>
<feature type="transmembrane region" description="Helical" evidence="6">
    <location>
        <begin position="105"/>
        <end position="123"/>
    </location>
</feature>